<dbReference type="NCBIfam" id="NF010398">
    <property type="entry name" value="PRK13825.1-2"/>
    <property type="match status" value="1"/>
</dbReference>
<dbReference type="GO" id="GO:0016787">
    <property type="term" value="F:hydrolase activity"/>
    <property type="evidence" value="ECO:0007669"/>
    <property type="project" value="UniProtKB-KW"/>
</dbReference>
<accession>A0A1H8X0Y3</accession>
<evidence type="ECO:0000313" key="4">
    <source>
        <dbReference type="Proteomes" id="UP000199615"/>
    </source>
</evidence>
<keyword evidence="1" id="KW-1133">Transmembrane helix</keyword>
<sequence>MALPLALAFPALWAAAPTRMIATAVSAAYFLAASRGLPQGVMTFYGPGIALGGALWIGACLVFVAVHGLLWSVRPGWGRAGRFALASLLMAVLPLGIVGWAHPLTAAGVLFPGWGWLGLGATAMVMLALTTRLWPVAAVAVIGAWLWSAAGWAPPSGPEGWRGVDTTMGASLGRATDLEQHRDLLAHVQRAHEAGARVVVLPESALGLWTSTVSQVWMDALRTTRVVVIAGAAVVDRHGYDNVLVEIAAGQARVLYRERMPVPVSMWQPWLSWIGEGDSARAHFLANPIVTSQGRRIAPLICYEQLLVWPVLQSMLHAPDMIVATGNGWWTAGTSIVGIQRASAEAWARLFGVPLVMAFNL</sequence>
<gene>
    <name evidence="3" type="ORF">SAMN05444123_11551</name>
</gene>
<dbReference type="Gene3D" id="3.60.110.10">
    <property type="entry name" value="Carbon-nitrogen hydrolase"/>
    <property type="match status" value="1"/>
</dbReference>
<keyword evidence="1" id="KW-0812">Transmembrane</keyword>
<feature type="transmembrane region" description="Helical" evidence="1">
    <location>
        <begin position="136"/>
        <end position="153"/>
    </location>
</feature>
<dbReference type="EMBL" id="FODT01000015">
    <property type="protein sequence ID" value="SEP33554.1"/>
    <property type="molecule type" value="Genomic_DNA"/>
</dbReference>
<dbReference type="InterPro" id="IPR016707">
    <property type="entry name" value="Conjugal_tfr_TraB_rhizob"/>
</dbReference>
<dbReference type="InterPro" id="IPR036526">
    <property type="entry name" value="C-N_Hydrolase_sf"/>
</dbReference>
<proteinExistence type="predicted"/>
<dbReference type="Pfam" id="PF00795">
    <property type="entry name" value="CN_hydrolase"/>
    <property type="match status" value="1"/>
</dbReference>
<evidence type="ECO:0000259" key="2">
    <source>
        <dbReference type="PROSITE" id="PS50263"/>
    </source>
</evidence>
<dbReference type="InterPro" id="IPR003010">
    <property type="entry name" value="C-N_Hydrolase"/>
</dbReference>
<evidence type="ECO:0000256" key="1">
    <source>
        <dbReference type="SAM" id="Phobius"/>
    </source>
</evidence>
<keyword evidence="3" id="KW-0378">Hydrolase</keyword>
<dbReference type="PROSITE" id="PS50263">
    <property type="entry name" value="CN_HYDROLASE"/>
    <property type="match status" value="1"/>
</dbReference>
<dbReference type="SUPFAM" id="SSF56317">
    <property type="entry name" value="Carbon-nitrogen hydrolase"/>
    <property type="match status" value="1"/>
</dbReference>
<organism evidence="3 4">
    <name type="scientific">Rhodopseudomonas pseudopalustris</name>
    <dbReference type="NCBI Taxonomy" id="1513892"/>
    <lineage>
        <taxon>Bacteria</taxon>
        <taxon>Pseudomonadati</taxon>
        <taxon>Pseudomonadota</taxon>
        <taxon>Alphaproteobacteria</taxon>
        <taxon>Hyphomicrobiales</taxon>
        <taxon>Nitrobacteraceae</taxon>
        <taxon>Rhodopseudomonas</taxon>
    </lineage>
</organism>
<dbReference type="GO" id="GO:0016020">
    <property type="term" value="C:membrane"/>
    <property type="evidence" value="ECO:0007669"/>
    <property type="project" value="InterPro"/>
</dbReference>
<name>A0A1H8X0Y3_9BRAD</name>
<feature type="transmembrane region" description="Helical" evidence="1">
    <location>
        <begin position="83"/>
        <end position="103"/>
    </location>
</feature>
<keyword evidence="4" id="KW-1185">Reference proteome</keyword>
<protein>
    <submittedName>
        <fullName evidence="3">Carbon-nitrogen hydrolase</fullName>
    </submittedName>
</protein>
<dbReference type="PIRSF" id="PIRSF017932">
    <property type="entry name" value="Conjugal_transfer_TraB_rhizob"/>
    <property type="match status" value="1"/>
</dbReference>
<dbReference type="Proteomes" id="UP000199615">
    <property type="component" value="Unassembled WGS sequence"/>
</dbReference>
<feature type="transmembrane region" description="Helical" evidence="1">
    <location>
        <begin position="109"/>
        <end position="129"/>
    </location>
</feature>
<keyword evidence="1" id="KW-0472">Membrane</keyword>
<feature type="transmembrane region" description="Helical" evidence="1">
    <location>
        <begin position="48"/>
        <end position="71"/>
    </location>
</feature>
<evidence type="ECO:0000313" key="3">
    <source>
        <dbReference type="EMBL" id="SEP33554.1"/>
    </source>
</evidence>
<feature type="domain" description="CN hydrolase" evidence="2">
    <location>
        <begin position="161"/>
        <end position="361"/>
    </location>
</feature>
<reference evidence="4" key="1">
    <citation type="submission" date="2016-10" db="EMBL/GenBank/DDBJ databases">
        <authorList>
            <person name="Varghese N."/>
            <person name="Submissions S."/>
        </authorList>
    </citation>
    <scope>NUCLEOTIDE SEQUENCE [LARGE SCALE GENOMIC DNA]</scope>
    <source>
        <strain evidence="4">DSM 123</strain>
    </source>
</reference>
<dbReference type="AlphaFoldDB" id="A0A1H8X0Y3"/>